<evidence type="ECO:0000256" key="2">
    <source>
        <dbReference type="SAM" id="Phobius"/>
    </source>
</evidence>
<protein>
    <recommendedName>
        <fullName evidence="5">Integrase, catalytic region, zinc finger, CCHC-type, peptidase aspartic, catalytic</fullName>
    </recommendedName>
</protein>
<proteinExistence type="predicted"/>
<dbReference type="EMBL" id="BQNB010020672">
    <property type="protein sequence ID" value="GJT98411.1"/>
    <property type="molecule type" value="Genomic_DNA"/>
</dbReference>
<keyword evidence="2" id="KW-0472">Membrane</keyword>
<feature type="transmembrane region" description="Helical" evidence="2">
    <location>
        <begin position="63"/>
        <end position="83"/>
    </location>
</feature>
<comment type="caution">
    <text evidence="3">The sequence shown here is derived from an EMBL/GenBank/DDBJ whole genome shotgun (WGS) entry which is preliminary data.</text>
</comment>
<evidence type="ECO:0000313" key="4">
    <source>
        <dbReference type="Proteomes" id="UP001151760"/>
    </source>
</evidence>
<reference evidence="3" key="1">
    <citation type="journal article" date="2022" name="Int. J. Mol. Sci.">
        <title>Draft Genome of Tanacetum Coccineum: Genomic Comparison of Closely Related Tanacetum-Family Plants.</title>
        <authorList>
            <person name="Yamashiro T."/>
            <person name="Shiraishi A."/>
            <person name="Nakayama K."/>
            <person name="Satake H."/>
        </authorList>
    </citation>
    <scope>NUCLEOTIDE SEQUENCE</scope>
</reference>
<keyword evidence="2" id="KW-0812">Transmembrane</keyword>
<evidence type="ECO:0008006" key="5">
    <source>
        <dbReference type="Google" id="ProtNLM"/>
    </source>
</evidence>
<dbReference type="Proteomes" id="UP001151760">
    <property type="component" value="Unassembled WGS sequence"/>
</dbReference>
<evidence type="ECO:0000313" key="3">
    <source>
        <dbReference type="EMBL" id="GJT98411.1"/>
    </source>
</evidence>
<reference evidence="3" key="2">
    <citation type="submission" date="2022-01" db="EMBL/GenBank/DDBJ databases">
        <authorList>
            <person name="Yamashiro T."/>
            <person name="Shiraishi A."/>
            <person name="Satake H."/>
            <person name="Nakayama K."/>
        </authorList>
    </citation>
    <scope>NUCLEOTIDE SEQUENCE</scope>
</reference>
<keyword evidence="1" id="KW-0175">Coiled coil</keyword>
<organism evidence="3 4">
    <name type="scientific">Tanacetum coccineum</name>
    <dbReference type="NCBI Taxonomy" id="301880"/>
    <lineage>
        <taxon>Eukaryota</taxon>
        <taxon>Viridiplantae</taxon>
        <taxon>Streptophyta</taxon>
        <taxon>Embryophyta</taxon>
        <taxon>Tracheophyta</taxon>
        <taxon>Spermatophyta</taxon>
        <taxon>Magnoliopsida</taxon>
        <taxon>eudicotyledons</taxon>
        <taxon>Gunneridae</taxon>
        <taxon>Pentapetalae</taxon>
        <taxon>asterids</taxon>
        <taxon>campanulids</taxon>
        <taxon>Asterales</taxon>
        <taxon>Asteraceae</taxon>
        <taxon>Asteroideae</taxon>
        <taxon>Anthemideae</taxon>
        <taxon>Anthemidinae</taxon>
        <taxon>Tanacetum</taxon>
    </lineage>
</organism>
<keyword evidence="2" id="KW-1133">Transmembrane helix</keyword>
<evidence type="ECO:0000256" key="1">
    <source>
        <dbReference type="SAM" id="Coils"/>
    </source>
</evidence>
<sequence length="233" mass="27035">MLGFLNKLKTEEMLEHLKYVKSVEKEVDDLKMEIDDLKSQLETEKQIFQKSMIYSCKDFSKKIFCVLFFSLWMIMMNIVIWHANILTKWKNVNCGFGNDQFAPILGYRDLVQGDVTIKRIYYVEGLNHNLFSVGQFCDADLEVVFRKSTCFVRDLQGNNLLTVAHGSNLYTIALQEYSSPTLICFIAKASSTHYMVIGVHRTDEAKDIKEAMVDHAWIEAMQEELNQFDRLSV</sequence>
<feature type="coiled-coil region" evidence="1">
    <location>
        <begin position="20"/>
        <end position="47"/>
    </location>
</feature>
<keyword evidence="4" id="KW-1185">Reference proteome</keyword>
<name>A0ABQ5IFB9_9ASTR</name>
<gene>
    <name evidence="3" type="ORF">Tco_1093929</name>
</gene>
<accession>A0ABQ5IFB9</accession>